<name>A0A1I5W5S0_9BACI</name>
<keyword evidence="4" id="KW-1185">Reference proteome</keyword>
<feature type="chain" id="PRO_5038901583" evidence="2">
    <location>
        <begin position="23"/>
        <end position="714"/>
    </location>
</feature>
<gene>
    <name evidence="3" type="ORF">SAMN05518683_1193</name>
</gene>
<feature type="region of interest" description="Disordered" evidence="1">
    <location>
        <begin position="355"/>
        <end position="377"/>
    </location>
</feature>
<protein>
    <submittedName>
        <fullName evidence="3">Uncharacterized protein</fullName>
    </submittedName>
</protein>
<evidence type="ECO:0000313" key="3">
    <source>
        <dbReference type="EMBL" id="SFQ15031.1"/>
    </source>
</evidence>
<proteinExistence type="predicted"/>
<dbReference type="InterPro" id="IPR017853">
    <property type="entry name" value="GH"/>
</dbReference>
<dbReference type="STRING" id="1884432.SAMN05518683_1193"/>
<dbReference type="EMBL" id="FOXD01000019">
    <property type="protein sequence ID" value="SFQ15031.1"/>
    <property type="molecule type" value="Genomic_DNA"/>
</dbReference>
<evidence type="ECO:0000256" key="2">
    <source>
        <dbReference type="SAM" id="SignalP"/>
    </source>
</evidence>
<evidence type="ECO:0000256" key="1">
    <source>
        <dbReference type="SAM" id="MobiDB-lite"/>
    </source>
</evidence>
<sequence>MNRNNTVFLMLLLLLVSAGCESSETMKQVESTQTDDGSQIKFRTNKNQLEIYKENTWEPFFVKGVSVGASLPGHFPGELSIKKEDYLRWFDRIQQMGANTIRIYTIHEPEFYEALVEHNQNNPGHPLYFMQGIWSPVNKLAETKDAKSPRVTKQFKKEISRAIDAISGDGVLPTANGKASGEYTVDASSYLAAWHLGTEWDPKIVENTNKQHNDTDFDGKYFKTSPDASAFESWLAELMNYTAANTKKKGWQHPITFTNWITTDPLTHPSEPLDMEDAVSVDATNIQRKKGEAGYFASFHAYPYYPDFLRVTDKYDDVKNKEGQIDTYKGYLQELKNYHKDMPIMITEFGVPSSRGNAHPGPLGRDQGGHTETEQGKHNADMLRHIYQENYAGAIVFTWQDEWFKNTWNTMPFENPGRRPYWFNTLSAETSYGLLGMYPSKHEELTMDGSTKDWGNLEDSEVKKLSTPLTELMITKDEGYIYAAARLPESIDLSTDTFYLGAHTLAGGMENPDVLPGKRLDEGVETVVRLGEETDSEVLIAPSYDFHQRLYGSKAGDAQEGSMNSWQLAVSHELELPESNEVLPFEEVSAGSMEQASSSQNSRASWDYQGNVVEMKIPWALLGFSDPSTKKVVSYGPVKEQSQQMPSENSNGIRFIPWIVDDSNTVHGLKNKSSPVSVQDYPLYDWQNWQEVDYDEELKQSYYIVQDVFKNIKD</sequence>
<feature type="compositionally biased region" description="Basic and acidic residues" evidence="1">
    <location>
        <begin position="367"/>
        <end position="377"/>
    </location>
</feature>
<dbReference type="Proteomes" id="UP000198892">
    <property type="component" value="Unassembled WGS sequence"/>
</dbReference>
<organism evidence="3 4">
    <name type="scientific">Salibacterium halotolerans</name>
    <dbReference type="NCBI Taxonomy" id="1884432"/>
    <lineage>
        <taxon>Bacteria</taxon>
        <taxon>Bacillati</taxon>
        <taxon>Bacillota</taxon>
        <taxon>Bacilli</taxon>
        <taxon>Bacillales</taxon>
        <taxon>Bacillaceae</taxon>
    </lineage>
</organism>
<reference evidence="4" key="1">
    <citation type="submission" date="2016-10" db="EMBL/GenBank/DDBJ databases">
        <authorList>
            <person name="Varghese N."/>
            <person name="Submissions S."/>
        </authorList>
    </citation>
    <scope>NUCLEOTIDE SEQUENCE [LARGE SCALE GENOMIC DNA]</scope>
    <source>
        <strain evidence="4">S7</strain>
    </source>
</reference>
<feature type="signal peptide" evidence="2">
    <location>
        <begin position="1"/>
        <end position="22"/>
    </location>
</feature>
<keyword evidence="2" id="KW-0732">Signal</keyword>
<dbReference type="PROSITE" id="PS51257">
    <property type="entry name" value="PROKAR_LIPOPROTEIN"/>
    <property type="match status" value="1"/>
</dbReference>
<dbReference type="RefSeq" id="WP_093338482.1">
    <property type="nucleotide sequence ID" value="NZ_FOXD01000019.1"/>
</dbReference>
<dbReference type="SUPFAM" id="SSF51445">
    <property type="entry name" value="(Trans)glycosidases"/>
    <property type="match status" value="1"/>
</dbReference>
<dbReference type="Gene3D" id="3.20.20.80">
    <property type="entry name" value="Glycosidases"/>
    <property type="match status" value="1"/>
</dbReference>
<evidence type="ECO:0000313" key="4">
    <source>
        <dbReference type="Proteomes" id="UP000198892"/>
    </source>
</evidence>
<accession>A0A1I5W5S0</accession>
<dbReference type="AlphaFoldDB" id="A0A1I5W5S0"/>
<dbReference type="OrthoDB" id="916275at2"/>